<gene>
    <name evidence="1" type="ORF">GCM10007391_01100</name>
</gene>
<protein>
    <submittedName>
        <fullName evidence="1">Uncharacterized protein</fullName>
    </submittedName>
</protein>
<accession>A0A918JC30</accession>
<proteinExistence type="predicted"/>
<evidence type="ECO:0000313" key="2">
    <source>
        <dbReference type="Proteomes" id="UP000631300"/>
    </source>
</evidence>
<comment type="caution">
    <text evidence="1">The sequence shown here is derived from an EMBL/GenBank/DDBJ whole genome shotgun (WGS) entry which is preliminary data.</text>
</comment>
<keyword evidence="2" id="KW-1185">Reference proteome</keyword>
<dbReference type="EMBL" id="BMXP01000001">
    <property type="protein sequence ID" value="GGW73288.1"/>
    <property type="molecule type" value="Genomic_DNA"/>
</dbReference>
<name>A0A918JC30_9ALTE</name>
<dbReference type="Proteomes" id="UP000631300">
    <property type="component" value="Unassembled WGS sequence"/>
</dbReference>
<dbReference type="RefSeq" id="WP_189403143.1">
    <property type="nucleotide sequence ID" value="NZ_BMXP01000001.1"/>
</dbReference>
<sequence>MKRNRFVNRGTRLKNNNRRRLMLKRAHQKVLKRRKLFINDELFTDLARAS</sequence>
<organism evidence="1 2">
    <name type="scientific">Alteromonas halophila</name>
    <dbReference type="NCBI Taxonomy" id="516698"/>
    <lineage>
        <taxon>Bacteria</taxon>
        <taxon>Pseudomonadati</taxon>
        <taxon>Pseudomonadota</taxon>
        <taxon>Gammaproteobacteria</taxon>
        <taxon>Alteromonadales</taxon>
        <taxon>Alteromonadaceae</taxon>
        <taxon>Alteromonas/Salinimonas group</taxon>
        <taxon>Alteromonas</taxon>
    </lineage>
</organism>
<evidence type="ECO:0000313" key="1">
    <source>
        <dbReference type="EMBL" id="GGW73288.1"/>
    </source>
</evidence>
<reference evidence="1" key="2">
    <citation type="submission" date="2020-09" db="EMBL/GenBank/DDBJ databases">
        <authorList>
            <person name="Sun Q."/>
            <person name="Kim S."/>
        </authorList>
    </citation>
    <scope>NUCLEOTIDE SEQUENCE</scope>
    <source>
        <strain evidence="1">KCTC 22164</strain>
    </source>
</reference>
<reference evidence="1" key="1">
    <citation type="journal article" date="2014" name="Int. J. Syst. Evol. Microbiol.">
        <title>Complete genome sequence of Corynebacterium casei LMG S-19264T (=DSM 44701T), isolated from a smear-ripened cheese.</title>
        <authorList>
            <consortium name="US DOE Joint Genome Institute (JGI-PGF)"/>
            <person name="Walter F."/>
            <person name="Albersmeier A."/>
            <person name="Kalinowski J."/>
            <person name="Ruckert C."/>
        </authorList>
    </citation>
    <scope>NUCLEOTIDE SEQUENCE</scope>
    <source>
        <strain evidence="1">KCTC 22164</strain>
    </source>
</reference>
<dbReference type="AlphaFoldDB" id="A0A918JC30"/>